<comment type="caution">
    <text evidence="1">The sequence shown here is derived from an EMBL/GenBank/DDBJ whole genome shotgun (WGS) entry which is preliminary data.</text>
</comment>
<dbReference type="InterPro" id="IPR008930">
    <property type="entry name" value="Terpenoid_cyclase/PrenylTrfase"/>
</dbReference>
<dbReference type="Proteomes" id="UP000321617">
    <property type="component" value="Unassembled WGS sequence"/>
</dbReference>
<proteinExistence type="predicted"/>
<reference evidence="1 2" key="1">
    <citation type="journal article" date="2013" name="Stand. Genomic Sci.">
        <title>Genomic Encyclopedia of Type Strains, Phase I: The one thousand microbial genomes (KMG-I) project.</title>
        <authorList>
            <person name="Kyrpides N.C."/>
            <person name="Woyke T."/>
            <person name="Eisen J.A."/>
            <person name="Garrity G."/>
            <person name="Lilburn T.G."/>
            <person name="Beck B.J."/>
            <person name="Whitman W.B."/>
            <person name="Hugenholtz P."/>
            <person name="Klenk H.P."/>
        </authorList>
    </citation>
    <scope>NUCLEOTIDE SEQUENCE [LARGE SCALE GENOMIC DNA]</scope>
    <source>
        <strain evidence="1 2">DSM 45044</strain>
    </source>
</reference>
<keyword evidence="2" id="KW-1185">Reference proteome</keyword>
<gene>
    <name evidence="1" type="ORF">LX16_1842</name>
</gene>
<dbReference type="AlphaFoldDB" id="A0A562VE27"/>
<evidence type="ECO:0000313" key="2">
    <source>
        <dbReference type="Proteomes" id="UP000321617"/>
    </source>
</evidence>
<evidence type="ECO:0000313" key="1">
    <source>
        <dbReference type="EMBL" id="TWJ16118.1"/>
    </source>
</evidence>
<dbReference type="EMBL" id="VLLL01000005">
    <property type="protein sequence ID" value="TWJ16118.1"/>
    <property type="molecule type" value="Genomic_DNA"/>
</dbReference>
<organism evidence="1 2">
    <name type="scientific">Stackebrandtia albiflava</name>
    <dbReference type="NCBI Taxonomy" id="406432"/>
    <lineage>
        <taxon>Bacteria</taxon>
        <taxon>Bacillati</taxon>
        <taxon>Actinomycetota</taxon>
        <taxon>Actinomycetes</taxon>
        <taxon>Glycomycetales</taxon>
        <taxon>Glycomycetaceae</taxon>
        <taxon>Stackebrandtia</taxon>
    </lineage>
</organism>
<sequence>MWFGGGETADVLAVIDALCGHRNPDGGFGWALEPDARTPESQPLAADFALEIAERLADTRVGGLPPVADRLTALAQGVADHLAAHVTPSGGLPIVLPSVARYPRAAHWGDGDFPPGLNPTAGILARLRRLGADAGWFESAERFCVEGIDRLAADDGLDGHTAGNILRFLADHPDTAWAGRIRAALVERWPEMPYFQLRPGDDYGVTPLDLAPEAGHPDRALFPEDAVTAHLRRLLDTQQDDGGWPLTWTPPHGASVLEWRGVVTLRAIRVLGTNPG</sequence>
<name>A0A562VE27_9ACTN</name>
<dbReference type="SUPFAM" id="SSF48239">
    <property type="entry name" value="Terpenoid cyclases/Protein prenyltransferases"/>
    <property type="match status" value="1"/>
</dbReference>
<accession>A0A562VE27</accession>
<protein>
    <recommendedName>
        <fullName evidence="3">Prenyltransferase/squalene oxidase-like repeat protein</fullName>
    </recommendedName>
</protein>
<evidence type="ECO:0008006" key="3">
    <source>
        <dbReference type="Google" id="ProtNLM"/>
    </source>
</evidence>